<feature type="chain" id="PRO_5012322556" description="Halomucin" evidence="2">
    <location>
        <begin position="17"/>
        <end position="619"/>
    </location>
</feature>
<evidence type="ECO:0000313" key="3">
    <source>
        <dbReference type="EMBL" id="OMJ14443.1"/>
    </source>
</evidence>
<feature type="compositionally biased region" description="Basic and acidic residues" evidence="1">
    <location>
        <begin position="95"/>
        <end position="104"/>
    </location>
</feature>
<feature type="compositionally biased region" description="Polar residues" evidence="1">
    <location>
        <begin position="472"/>
        <end position="481"/>
    </location>
</feature>
<feature type="compositionally biased region" description="Basic and acidic residues" evidence="1">
    <location>
        <begin position="438"/>
        <end position="449"/>
    </location>
</feature>
<sequence>MIVGIISLLLSVQVISSSLDKSSQYEYYDDNLMPTSGCTSQSSYNKRSSRGVSILQLDKLQGSVGKTKKVLKTRATMYSKGKRSEPSPAELIASDSEKMVEYRRKTAQNKKNLSRNKKRNDRLRLKYRRKFNGDESGSVDEAETDPENGTDAVSGADPENGAEDITAAENGTGLNDEIETGRESVSESSTDVDLENSSEAVTEADTGDGTEAVADTENGTKDEADANPESRNEPIEEYANRFDRFSSKKNEETGRLLSSKEACDKSLKNKDGKHDPNCDYYSESTGKYMNLRLLNLKSGGKNSTSDNIEVDDSDVKENSPSQIDSEDQLGSGEDDGNSLSDKESTGEIIDEAGEKESNDGFSEAPETPDNHETKPEDESDSTESPQMIPASGQEEGKENAPEHPEIDESQSIFDEIDPEFGQTPIQDLENSDSINQDNEGHEDSSKESSDTSSEELIDSAAAILKKRRMQYTKKSQSNESSDISEDKSDGSLTEDVSPEAYNIKDSSSKGDSSPGESIGFNSDTDGESDKNDHGTSDKSEISDDSNQHEKHNHIPHDSIPESFDGITGEPSLEDAAEDNFDTHIDTMELFGCEGVECIPVLFKKIESIEKNLEKNSDRK</sequence>
<keyword evidence="2" id="KW-0732">Signal</keyword>
<evidence type="ECO:0000256" key="2">
    <source>
        <dbReference type="SAM" id="SignalP"/>
    </source>
</evidence>
<feature type="compositionally biased region" description="Acidic residues" evidence="1">
    <location>
        <begin position="324"/>
        <end position="336"/>
    </location>
</feature>
<dbReference type="Proteomes" id="UP000187429">
    <property type="component" value="Unassembled WGS sequence"/>
</dbReference>
<gene>
    <name evidence="3" type="ORF">AYI69_g8607</name>
</gene>
<dbReference type="AlphaFoldDB" id="A0A1R1XIN7"/>
<reference evidence="4" key="1">
    <citation type="submission" date="2017-01" db="EMBL/GenBank/DDBJ databases">
        <authorList>
            <person name="Wang Y."/>
            <person name="White M."/>
            <person name="Kvist S."/>
            <person name="Moncalvo J.-M."/>
        </authorList>
    </citation>
    <scope>NUCLEOTIDE SEQUENCE [LARGE SCALE GENOMIC DNA]</scope>
    <source>
        <strain evidence="4">ID-206-W2</strain>
    </source>
</reference>
<evidence type="ECO:0008006" key="5">
    <source>
        <dbReference type="Google" id="ProtNLM"/>
    </source>
</evidence>
<feature type="compositionally biased region" description="Basic residues" evidence="1">
    <location>
        <begin position="105"/>
        <end position="130"/>
    </location>
</feature>
<dbReference type="EMBL" id="LSSM01004649">
    <property type="protein sequence ID" value="OMJ14443.1"/>
    <property type="molecule type" value="Genomic_DNA"/>
</dbReference>
<feature type="compositionally biased region" description="Basic and acidic residues" evidence="1">
    <location>
        <begin position="218"/>
        <end position="254"/>
    </location>
</feature>
<dbReference type="OrthoDB" id="433512at2759"/>
<comment type="caution">
    <text evidence="3">The sequence shown here is derived from an EMBL/GenBank/DDBJ whole genome shotgun (WGS) entry which is preliminary data.</text>
</comment>
<organism evidence="3 4">
    <name type="scientific">Smittium culicis</name>
    <dbReference type="NCBI Taxonomy" id="133412"/>
    <lineage>
        <taxon>Eukaryota</taxon>
        <taxon>Fungi</taxon>
        <taxon>Fungi incertae sedis</taxon>
        <taxon>Zoopagomycota</taxon>
        <taxon>Kickxellomycotina</taxon>
        <taxon>Harpellomycetes</taxon>
        <taxon>Harpellales</taxon>
        <taxon>Legeriomycetaceae</taxon>
        <taxon>Smittium</taxon>
    </lineage>
</organism>
<feature type="compositionally biased region" description="Acidic residues" evidence="1">
    <location>
        <begin position="137"/>
        <end position="148"/>
    </location>
</feature>
<feature type="region of interest" description="Disordered" evidence="1">
    <location>
        <begin position="77"/>
        <end position="278"/>
    </location>
</feature>
<feature type="region of interest" description="Disordered" evidence="1">
    <location>
        <begin position="297"/>
        <end position="580"/>
    </location>
</feature>
<proteinExistence type="predicted"/>
<feature type="compositionally biased region" description="Basic and acidic residues" evidence="1">
    <location>
        <begin position="261"/>
        <end position="277"/>
    </location>
</feature>
<evidence type="ECO:0000313" key="4">
    <source>
        <dbReference type="Proteomes" id="UP000187429"/>
    </source>
</evidence>
<feature type="compositionally biased region" description="Basic and acidic residues" evidence="1">
    <location>
        <begin position="394"/>
        <end position="406"/>
    </location>
</feature>
<feature type="compositionally biased region" description="Basic and acidic residues" evidence="1">
    <location>
        <begin position="527"/>
        <end position="559"/>
    </location>
</feature>
<keyword evidence="4" id="KW-1185">Reference proteome</keyword>
<name>A0A1R1XIN7_9FUNG</name>
<feature type="signal peptide" evidence="2">
    <location>
        <begin position="1"/>
        <end position="16"/>
    </location>
</feature>
<accession>A0A1R1XIN7</accession>
<protein>
    <recommendedName>
        <fullName evidence="5">Halomucin</fullName>
    </recommendedName>
</protein>
<evidence type="ECO:0000256" key="1">
    <source>
        <dbReference type="SAM" id="MobiDB-lite"/>
    </source>
</evidence>